<name>A0A9K3DUZ5_HELAN</name>
<dbReference type="CDD" id="cd18186">
    <property type="entry name" value="BTB_POZ_ZBTB_KLHL-like"/>
    <property type="match status" value="1"/>
</dbReference>
<comment type="pathway">
    <text evidence="2">Protein modification; protein ubiquitination.</text>
</comment>
<dbReference type="InterPro" id="IPR045890">
    <property type="entry name" value="POB1-like"/>
</dbReference>
<comment type="caution">
    <text evidence="5">The sequence shown here is derived from an EMBL/GenBank/DDBJ whole genome shotgun (WGS) entry which is preliminary data.</text>
</comment>
<dbReference type="InterPro" id="IPR011333">
    <property type="entry name" value="SKP1/BTB/POZ_sf"/>
</dbReference>
<evidence type="ECO:0000259" key="4">
    <source>
        <dbReference type="SMART" id="SM00875"/>
    </source>
</evidence>
<evidence type="ECO:0000313" key="5">
    <source>
        <dbReference type="EMBL" id="KAF5761909.1"/>
    </source>
</evidence>
<dbReference type="Pfam" id="PF07707">
    <property type="entry name" value="BACK"/>
    <property type="match status" value="1"/>
</dbReference>
<keyword evidence="6" id="KW-1185">Reference proteome</keyword>
<dbReference type="Gene3D" id="1.25.40.420">
    <property type="match status" value="1"/>
</dbReference>
<evidence type="ECO:0000256" key="3">
    <source>
        <dbReference type="ARBA" id="ARBA00022786"/>
    </source>
</evidence>
<protein>
    <submittedName>
        <fullName evidence="5">BTB/POZ domain, BTB/Kelch-associated</fullName>
    </submittedName>
</protein>
<evidence type="ECO:0000256" key="2">
    <source>
        <dbReference type="ARBA" id="ARBA00004906"/>
    </source>
</evidence>
<evidence type="ECO:0000313" key="6">
    <source>
        <dbReference type="Proteomes" id="UP000215914"/>
    </source>
</evidence>
<dbReference type="EMBL" id="MNCJ02000331">
    <property type="protein sequence ID" value="KAF5761909.1"/>
    <property type="molecule type" value="Genomic_DNA"/>
</dbReference>
<dbReference type="Gene3D" id="3.30.710.10">
    <property type="entry name" value="Potassium Channel Kv1.1, Chain A"/>
    <property type="match status" value="1"/>
</dbReference>
<gene>
    <name evidence="5" type="ORF">HanXRQr2_Chr16g0770521</name>
</gene>
<dbReference type="Gramene" id="mRNA:HanXRQr2_Chr16g0770521">
    <property type="protein sequence ID" value="mRNA:HanXRQr2_Chr16g0770521"/>
    <property type="gene ID" value="HanXRQr2_Chr16g0770521"/>
</dbReference>
<dbReference type="SUPFAM" id="SSF54695">
    <property type="entry name" value="POZ domain"/>
    <property type="match status" value="1"/>
</dbReference>
<dbReference type="FunFam" id="1.25.40.420:FF:000008">
    <property type="entry name" value="BTB/POZ domain-containing protein POB1"/>
    <property type="match status" value="1"/>
</dbReference>
<reference evidence="5" key="2">
    <citation type="submission" date="2020-06" db="EMBL/GenBank/DDBJ databases">
        <title>Helianthus annuus Genome sequencing and assembly Release 2.</title>
        <authorList>
            <person name="Gouzy J."/>
            <person name="Langlade N."/>
            <person name="Munos S."/>
        </authorList>
    </citation>
    <scope>NUCLEOTIDE SEQUENCE</scope>
    <source>
        <tissue evidence="5">Leaves</tissue>
    </source>
</reference>
<comment type="function">
    <text evidence="1">May act as a substrate-specific adapter of an E3 ubiquitin-protein ligase complex (CUL3-RBX1-BTB) which mediates the ubiquitination and subsequent proteasomal degradation of target proteins.</text>
</comment>
<keyword evidence="3" id="KW-0833">Ubl conjugation pathway</keyword>
<dbReference type="AlphaFoldDB" id="A0A9K3DUZ5"/>
<proteinExistence type="predicted"/>
<reference evidence="5" key="1">
    <citation type="journal article" date="2017" name="Nature">
        <title>The sunflower genome provides insights into oil metabolism, flowering and Asterid evolution.</title>
        <authorList>
            <person name="Badouin H."/>
            <person name="Gouzy J."/>
            <person name="Grassa C.J."/>
            <person name="Murat F."/>
            <person name="Staton S.E."/>
            <person name="Cottret L."/>
            <person name="Lelandais-Briere C."/>
            <person name="Owens G.L."/>
            <person name="Carrere S."/>
            <person name="Mayjonade B."/>
            <person name="Legrand L."/>
            <person name="Gill N."/>
            <person name="Kane N.C."/>
            <person name="Bowers J.E."/>
            <person name="Hubner S."/>
            <person name="Bellec A."/>
            <person name="Berard A."/>
            <person name="Berges H."/>
            <person name="Blanchet N."/>
            <person name="Boniface M.C."/>
            <person name="Brunel D."/>
            <person name="Catrice O."/>
            <person name="Chaidir N."/>
            <person name="Claudel C."/>
            <person name="Donnadieu C."/>
            <person name="Faraut T."/>
            <person name="Fievet G."/>
            <person name="Helmstetter N."/>
            <person name="King M."/>
            <person name="Knapp S.J."/>
            <person name="Lai Z."/>
            <person name="Le Paslier M.C."/>
            <person name="Lippi Y."/>
            <person name="Lorenzon L."/>
            <person name="Mandel J.R."/>
            <person name="Marage G."/>
            <person name="Marchand G."/>
            <person name="Marquand E."/>
            <person name="Bret-Mestries E."/>
            <person name="Morien E."/>
            <person name="Nambeesan S."/>
            <person name="Nguyen T."/>
            <person name="Pegot-Espagnet P."/>
            <person name="Pouilly N."/>
            <person name="Raftis F."/>
            <person name="Sallet E."/>
            <person name="Schiex T."/>
            <person name="Thomas J."/>
            <person name="Vandecasteele C."/>
            <person name="Vares D."/>
            <person name="Vear F."/>
            <person name="Vautrin S."/>
            <person name="Crespi M."/>
            <person name="Mangin B."/>
            <person name="Burke J.M."/>
            <person name="Salse J."/>
            <person name="Munos S."/>
            <person name="Vincourt P."/>
            <person name="Rieseberg L.H."/>
            <person name="Langlade N.B."/>
        </authorList>
    </citation>
    <scope>NUCLEOTIDE SEQUENCE</scope>
    <source>
        <tissue evidence="5">Leaves</tissue>
    </source>
</reference>
<dbReference type="PANTHER" id="PTHR46336">
    <property type="entry name" value="OS02G0260700 PROTEIN"/>
    <property type="match status" value="1"/>
</dbReference>
<sequence>MRGCRSRGKDEDFWGLVPSFIHASNVALYVTYVEVEEKVKLFRSFWWSDSDIGLLFRLQPYCFNKSEGDIRIQLEFRVVWLFSNGMKESEQCHVTLQINATEEASLMELLKFMYSNNLTVTAAYDVLDVLLTAEKFDVASCTRYCGRLLRTLTMTPESVLVYLDLPSTILMTEAFQPLTIATKQFYVVYFKDMTKYDKDEILNLPLAGLEEIIASDDLRLLSENEVYRFVLKWVASQYPKLEDSRKIMMTRLAKFIRYPYMTRRMLTDLLTREEFDPEFAEKVVTEALSFKSAVPNKQHAYISDENSNVNRRFVERPYKVRPIKMVKFQQPRPHCVVYLELKRDICASLFPSGNLISEPFEFGGQEFFLMALHHMDHFEVYLATVHGPCAFPFDYEFAGTDSIHAQEFVSRFKRSYTCEELFSPILLFKIPWTCFMGEDKKVLYFINDRFHLSVELTDKR</sequence>
<feature type="domain" description="BACK" evidence="4">
    <location>
        <begin position="168"/>
        <end position="271"/>
    </location>
</feature>
<evidence type="ECO:0000256" key="1">
    <source>
        <dbReference type="ARBA" id="ARBA00002668"/>
    </source>
</evidence>
<dbReference type="PANTHER" id="PTHR46336:SF3">
    <property type="entry name" value="BTB_POZ DOMAIN-CONTAINING PROTEIN POB1"/>
    <property type="match status" value="1"/>
</dbReference>
<dbReference type="SMART" id="SM00875">
    <property type="entry name" value="BACK"/>
    <property type="match status" value="1"/>
</dbReference>
<dbReference type="InterPro" id="IPR011705">
    <property type="entry name" value="BACK"/>
</dbReference>
<dbReference type="Proteomes" id="UP000215914">
    <property type="component" value="Unassembled WGS sequence"/>
</dbReference>
<organism evidence="5 6">
    <name type="scientific">Helianthus annuus</name>
    <name type="common">Common sunflower</name>
    <dbReference type="NCBI Taxonomy" id="4232"/>
    <lineage>
        <taxon>Eukaryota</taxon>
        <taxon>Viridiplantae</taxon>
        <taxon>Streptophyta</taxon>
        <taxon>Embryophyta</taxon>
        <taxon>Tracheophyta</taxon>
        <taxon>Spermatophyta</taxon>
        <taxon>Magnoliopsida</taxon>
        <taxon>eudicotyledons</taxon>
        <taxon>Gunneridae</taxon>
        <taxon>Pentapetalae</taxon>
        <taxon>asterids</taxon>
        <taxon>campanulids</taxon>
        <taxon>Asterales</taxon>
        <taxon>Asteraceae</taxon>
        <taxon>Asteroideae</taxon>
        <taxon>Heliantheae alliance</taxon>
        <taxon>Heliantheae</taxon>
        <taxon>Helianthus</taxon>
    </lineage>
</organism>
<dbReference type="Pfam" id="PF21536">
    <property type="entry name" value="BTB_KLHL33"/>
    <property type="match status" value="1"/>
</dbReference>
<accession>A0A9K3DUZ5</accession>